<reference evidence="3 4" key="1">
    <citation type="journal article" date="2013" name="Nature">
        <title>Anaerobic oxidation of methane coupled to nitrate reduction in a novel archaeal lineage.</title>
        <authorList>
            <person name="Haroon M.F."/>
            <person name="Hu S."/>
            <person name="Shi Y."/>
            <person name="Imelfort M."/>
            <person name="Keller J."/>
            <person name="Hugenholtz P."/>
            <person name="Yuan Z."/>
            <person name="Tyson G.W."/>
        </authorList>
    </citation>
    <scope>NUCLEOTIDE SEQUENCE [LARGE SCALE GENOMIC DNA]</scope>
    <source>
        <strain evidence="3 4">ANME-2d</strain>
    </source>
</reference>
<dbReference type="PANTHER" id="PTHR46268">
    <property type="entry name" value="STRESS RESPONSE PROTEIN NHAX"/>
    <property type="match status" value="1"/>
</dbReference>
<dbReference type="CDD" id="cd00293">
    <property type="entry name" value="USP-like"/>
    <property type="match status" value="1"/>
</dbReference>
<dbReference type="AlphaFoldDB" id="A0A062V7G2"/>
<proteinExistence type="inferred from homology"/>
<evidence type="ECO:0000256" key="1">
    <source>
        <dbReference type="ARBA" id="ARBA00008791"/>
    </source>
</evidence>
<protein>
    <submittedName>
        <fullName evidence="3">Universal stress protein UspA-like protein</fullName>
    </submittedName>
</protein>
<evidence type="ECO:0000313" key="4">
    <source>
        <dbReference type="Proteomes" id="UP000027153"/>
    </source>
</evidence>
<dbReference type="SUPFAM" id="SSF52402">
    <property type="entry name" value="Adenine nucleotide alpha hydrolases-like"/>
    <property type="match status" value="2"/>
</dbReference>
<dbReference type="InterPro" id="IPR006016">
    <property type="entry name" value="UspA"/>
</dbReference>
<dbReference type="Gene3D" id="3.40.50.620">
    <property type="entry name" value="HUPs"/>
    <property type="match status" value="2"/>
</dbReference>
<name>A0A062V7G2_9EURY</name>
<dbReference type="InterPro" id="IPR006015">
    <property type="entry name" value="Universal_stress_UspA"/>
</dbReference>
<comment type="caution">
    <text evidence="3">The sequence shown here is derived from an EMBL/GenBank/DDBJ whole genome shotgun (WGS) entry which is preliminary data.</text>
</comment>
<dbReference type="PRINTS" id="PR01438">
    <property type="entry name" value="UNVRSLSTRESS"/>
</dbReference>
<dbReference type="Pfam" id="PF00582">
    <property type="entry name" value="Usp"/>
    <property type="match status" value="1"/>
</dbReference>
<sequence length="270" mass="30423">MYRKIVSAVDGSFHSELAAHHAIAIASSCDSELVVLAVDTGDVEREKLSYSVERICQHSKDYGVQAEGIIRRGDAVKTILKVVNSERADLLVSATRRSEYRLFVRSITQKIMLKAPCSVMAVKPAGIARRGKSMLLPVASRELVTDELITLTSCLAKFYEHRVEIFHVVELQRWYTLPWKELYTMRHHGEEEMMPVAKVLREQGIDVDVRAVISESSINAIPKEAAIGRHSLALMRASRRGILKQVVYGNPIERMLSSILCDVLIWRPKL</sequence>
<evidence type="ECO:0000259" key="2">
    <source>
        <dbReference type="Pfam" id="PF00582"/>
    </source>
</evidence>
<dbReference type="Proteomes" id="UP000027153">
    <property type="component" value="Unassembled WGS sequence"/>
</dbReference>
<feature type="domain" description="UspA" evidence="2">
    <location>
        <begin position="1"/>
        <end position="123"/>
    </location>
</feature>
<accession>A0A062V7G2</accession>
<keyword evidence="4" id="KW-1185">Reference proteome</keyword>
<organism evidence="3 4">
    <name type="scientific">Candidatus Methanoperedens nitratireducens</name>
    <dbReference type="NCBI Taxonomy" id="1392998"/>
    <lineage>
        <taxon>Archaea</taxon>
        <taxon>Methanobacteriati</taxon>
        <taxon>Methanobacteriota</taxon>
        <taxon>Stenosarchaea group</taxon>
        <taxon>Methanomicrobia</taxon>
        <taxon>Methanosarcinales</taxon>
        <taxon>ANME-2 cluster</taxon>
        <taxon>Candidatus Methanoperedentaceae</taxon>
        <taxon>Candidatus Methanoperedens</taxon>
    </lineage>
</organism>
<dbReference type="OrthoDB" id="105697at2157"/>
<dbReference type="EMBL" id="JMIY01000004">
    <property type="protein sequence ID" value="KCZ71719.1"/>
    <property type="molecule type" value="Genomic_DNA"/>
</dbReference>
<evidence type="ECO:0000313" key="3">
    <source>
        <dbReference type="EMBL" id="KCZ71719.1"/>
    </source>
</evidence>
<gene>
    <name evidence="3" type="ORF">ANME2D_01773</name>
</gene>
<dbReference type="RefSeq" id="WP_052368721.1">
    <property type="nucleotide sequence ID" value="NZ_JMIY01000004.1"/>
</dbReference>
<dbReference type="PANTHER" id="PTHR46268:SF6">
    <property type="entry name" value="UNIVERSAL STRESS PROTEIN UP12"/>
    <property type="match status" value="1"/>
</dbReference>
<comment type="similarity">
    <text evidence="1">Belongs to the universal stress protein A family.</text>
</comment>
<dbReference type="InterPro" id="IPR014729">
    <property type="entry name" value="Rossmann-like_a/b/a_fold"/>
</dbReference>
<dbReference type="PROSITE" id="PS51257">
    <property type="entry name" value="PROKAR_LIPOPROTEIN"/>
    <property type="match status" value="1"/>
</dbReference>